<dbReference type="EnsemblFungi" id="MAPG_03177T0">
    <property type="protein sequence ID" value="MAPG_03177T0"/>
    <property type="gene ID" value="MAPG_03177"/>
</dbReference>
<evidence type="ECO:0000259" key="13">
    <source>
        <dbReference type="PROSITE" id="PS50975"/>
    </source>
</evidence>
<dbReference type="SUPFAM" id="SSF52255">
    <property type="entry name" value="N5-CAIR mutase (phosphoribosylaminoimidazole carboxylase, PurE)"/>
    <property type="match status" value="1"/>
</dbReference>
<comment type="catalytic activity">
    <reaction evidence="1 11">
        <text>5-amino-1-(5-phospho-D-ribosyl)imidazole-4-carboxylate + H(+) = 5-amino-1-(5-phospho-beta-D-ribosyl)imidazole + CO2</text>
        <dbReference type="Rhea" id="RHEA:10792"/>
        <dbReference type="ChEBI" id="CHEBI:15378"/>
        <dbReference type="ChEBI" id="CHEBI:16526"/>
        <dbReference type="ChEBI" id="CHEBI:77657"/>
        <dbReference type="ChEBI" id="CHEBI:137981"/>
        <dbReference type="EC" id="4.1.1.21"/>
    </reaction>
</comment>
<dbReference type="HAMAP" id="MF_01928">
    <property type="entry name" value="PurK"/>
    <property type="match status" value="1"/>
</dbReference>
<reference evidence="15" key="5">
    <citation type="submission" date="2015-06" db="UniProtKB">
        <authorList>
            <consortium name="EnsemblFungi"/>
        </authorList>
    </citation>
    <scope>IDENTIFICATION</scope>
    <source>
        <strain evidence="15">ATCC 64411</strain>
    </source>
</reference>
<evidence type="ECO:0000256" key="10">
    <source>
        <dbReference type="ARBA" id="ARBA00023239"/>
    </source>
</evidence>
<dbReference type="EC" id="4.1.1.21" evidence="4 11"/>
<keyword evidence="8 11" id="KW-0210">Decarboxylase</keyword>
<dbReference type="InterPro" id="IPR016301">
    <property type="entry name" value="Ade2_fungi/plant"/>
</dbReference>
<keyword evidence="16" id="KW-1185">Reference proteome</keyword>
<dbReference type="Gene3D" id="3.30.470.20">
    <property type="entry name" value="ATP-grasp fold, B domain"/>
    <property type="match status" value="1"/>
</dbReference>
<dbReference type="OrthoDB" id="15425at2759"/>
<feature type="region of interest" description="Disordered" evidence="12">
    <location>
        <begin position="418"/>
        <end position="446"/>
    </location>
</feature>
<gene>
    <name evidence="14" type="ORF">MAPG_03177</name>
</gene>
<dbReference type="PIRSF" id="PIRSF001340">
    <property type="entry name" value="AIR_carboxylase"/>
    <property type="match status" value="1"/>
</dbReference>
<keyword evidence="6 11" id="KW-0547">Nucleotide-binding</keyword>
<dbReference type="SUPFAM" id="SSF51246">
    <property type="entry name" value="Rudiment single hybrid motif"/>
    <property type="match status" value="1"/>
</dbReference>
<evidence type="ECO:0000256" key="8">
    <source>
        <dbReference type="ARBA" id="ARBA00022793"/>
    </source>
</evidence>
<evidence type="ECO:0000256" key="6">
    <source>
        <dbReference type="ARBA" id="ARBA00022741"/>
    </source>
</evidence>
<evidence type="ECO:0000256" key="2">
    <source>
        <dbReference type="ARBA" id="ARBA00004747"/>
    </source>
</evidence>
<dbReference type="OMA" id="ITFDHEH"/>
<proteinExistence type="inferred from homology"/>
<feature type="domain" description="ATP-grasp" evidence="13">
    <location>
        <begin position="123"/>
        <end position="320"/>
    </location>
</feature>
<evidence type="ECO:0000313" key="15">
    <source>
        <dbReference type="EnsemblFungi" id="MAPG_03177T0"/>
    </source>
</evidence>
<dbReference type="SMART" id="SM01001">
    <property type="entry name" value="AIRC"/>
    <property type="match status" value="1"/>
</dbReference>
<dbReference type="Gene3D" id="3.30.1490.20">
    <property type="entry name" value="ATP-grasp fold, A domain"/>
    <property type="match status" value="1"/>
</dbReference>
<evidence type="ECO:0000256" key="5">
    <source>
        <dbReference type="ARBA" id="ARBA00021059"/>
    </source>
</evidence>
<accession>A0A0C4DTB5</accession>
<dbReference type="Pfam" id="PF17769">
    <property type="entry name" value="PurK_C"/>
    <property type="match status" value="1"/>
</dbReference>
<reference evidence="14" key="1">
    <citation type="submission" date="2010-05" db="EMBL/GenBank/DDBJ databases">
        <title>The Genome Sequence of Magnaporthe poae strain ATCC 64411.</title>
        <authorList>
            <consortium name="The Broad Institute Genome Sequencing Platform"/>
            <consortium name="Broad Institute Genome Sequencing Center for Infectious Disease"/>
            <person name="Ma L.-J."/>
            <person name="Dead R."/>
            <person name="Young S."/>
            <person name="Zeng Q."/>
            <person name="Koehrsen M."/>
            <person name="Alvarado L."/>
            <person name="Berlin A."/>
            <person name="Chapman S.B."/>
            <person name="Chen Z."/>
            <person name="Freedman E."/>
            <person name="Gellesch M."/>
            <person name="Goldberg J."/>
            <person name="Griggs A."/>
            <person name="Gujja S."/>
            <person name="Heilman E.R."/>
            <person name="Heiman D."/>
            <person name="Hepburn T."/>
            <person name="Howarth C."/>
            <person name="Jen D."/>
            <person name="Larson L."/>
            <person name="Mehta T."/>
            <person name="Neiman D."/>
            <person name="Pearson M."/>
            <person name="Roberts A."/>
            <person name="Saif S."/>
            <person name="Shea T."/>
            <person name="Shenoy N."/>
            <person name="Sisk P."/>
            <person name="Stolte C."/>
            <person name="Sykes S."/>
            <person name="Walk T."/>
            <person name="White J."/>
            <person name="Yandava C."/>
            <person name="Haas B."/>
            <person name="Nusbaum C."/>
            <person name="Birren B."/>
        </authorList>
    </citation>
    <scope>NUCLEOTIDE SEQUENCE</scope>
    <source>
        <strain evidence="14">ATCC 64411</strain>
    </source>
</reference>
<dbReference type="InterPro" id="IPR033747">
    <property type="entry name" value="PurE_ClassI"/>
</dbReference>
<dbReference type="eggNOG" id="KOG2835">
    <property type="taxonomic scope" value="Eukaryota"/>
</dbReference>
<keyword evidence="10 11" id="KW-0456">Lyase</keyword>
<dbReference type="PANTHER" id="PTHR11609">
    <property type="entry name" value="PURINE BIOSYNTHESIS PROTEIN 6/7, PUR6/7"/>
    <property type="match status" value="1"/>
</dbReference>
<dbReference type="UniPathway" id="UPA00074">
    <property type="reaction ID" value="UER00130"/>
</dbReference>
<dbReference type="AlphaFoldDB" id="A0A0C4DTB5"/>
<dbReference type="NCBIfam" id="TIGR01161">
    <property type="entry name" value="purK"/>
    <property type="match status" value="1"/>
</dbReference>
<evidence type="ECO:0000256" key="12">
    <source>
        <dbReference type="SAM" id="MobiDB-lite"/>
    </source>
</evidence>
<reference evidence="15" key="4">
    <citation type="journal article" date="2015" name="G3 (Bethesda)">
        <title>Genome sequences of three phytopathogenic species of the Magnaporthaceae family of fungi.</title>
        <authorList>
            <person name="Okagaki L.H."/>
            <person name="Nunes C.C."/>
            <person name="Sailsbery J."/>
            <person name="Clay B."/>
            <person name="Brown D."/>
            <person name="John T."/>
            <person name="Oh Y."/>
            <person name="Young N."/>
            <person name="Fitzgerald M."/>
            <person name="Haas B.J."/>
            <person name="Zeng Q."/>
            <person name="Young S."/>
            <person name="Adiconis X."/>
            <person name="Fan L."/>
            <person name="Levin J.Z."/>
            <person name="Mitchell T.K."/>
            <person name="Okubara P.A."/>
            <person name="Farman M.L."/>
            <person name="Kohn L.M."/>
            <person name="Birren B."/>
            <person name="Ma L.-J."/>
            <person name="Dean R.A."/>
        </authorList>
    </citation>
    <scope>NUCLEOTIDE SEQUENCE</scope>
    <source>
        <strain evidence="15">ATCC 64411 / 73-15</strain>
    </source>
</reference>
<dbReference type="Pfam" id="PF00731">
    <property type="entry name" value="AIRC"/>
    <property type="match status" value="1"/>
</dbReference>
<dbReference type="Pfam" id="PF02222">
    <property type="entry name" value="ATP-grasp"/>
    <property type="match status" value="1"/>
</dbReference>
<dbReference type="Gene3D" id="3.40.50.1970">
    <property type="match status" value="1"/>
</dbReference>
<dbReference type="EMBL" id="GL876967">
    <property type="protein sequence ID" value="KLU84132.1"/>
    <property type="molecule type" value="Genomic_DNA"/>
</dbReference>
<dbReference type="GO" id="GO:0046872">
    <property type="term" value="F:metal ion binding"/>
    <property type="evidence" value="ECO:0007669"/>
    <property type="project" value="InterPro"/>
</dbReference>
<evidence type="ECO:0000256" key="11">
    <source>
        <dbReference type="PIRNR" id="PIRNR001340"/>
    </source>
</evidence>
<evidence type="ECO:0000256" key="1">
    <source>
        <dbReference type="ARBA" id="ARBA00001244"/>
    </source>
</evidence>
<dbReference type="NCBIfam" id="TIGR01162">
    <property type="entry name" value="purE"/>
    <property type="match status" value="1"/>
</dbReference>
<sequence length="615" mass="66251">MDKKPVIGLLGGGQLGRMLCEASGPLGFDIAILDEAGSPAKKAADNGLHVNGSFKDPAKIRELAARADVLTVEIEHVDTEVLEDIETNGVEVVAADGTKTRKKVPVHPSWRTIRLIQDKYEQKEHYRRHGLPIADQAAVAPGNEMLASLREAGRKFGYPFMLKARKGSYDGRGNFKVSSEDDLEAAIKELGSLQLYAEKWCSFTKELAVMVVRTESDAGDLKSLLAYPAVETVHEDSICTKTFMPPRDIPKQPCEKARETACQVISTLTGRGVFAVEMFLLDDGSILVNEVAPRPHNSGHYTIEAVPYLSQYKAQLHALLDLPLPERLTPRVPSAIMINILGGAAPGSHDKLVEKAMQSFGDNMDVFVHLYGKASKPGRKIGHITTTGQFGIADLERHSAPLMELADAMRQERLNAATAQLRPQQQQQSPAPALARGPAPPSSSGPLVLVTMGSDSDLPVMKAGLAVLTDFGVPFEVRITSAHRTPNLMLDVAAEAAGRGIKVAIAAAGGAAHLPGMFASHCPIPVIGVPVKATHLDGQDSLLSIVQMPKGVPVATVGINNSTNAALLAVRILGSFIPRYQDQMKKYQSEMEEAVLAKDRELQSIGFKAYLDKMP</sequence>
<comment type="similarity">
    <text evidence="3 11">In the C-terminal section; belongs to the AIR carboxylase family. Class I subfamily.</text>
</comment>
<dbReference type="PANTHER" id="PTHR11609:SF5">
    <property type="entry name" value="PHOSPHORIBOSYLAMINOIMIDAZOLE CARBOXYLASE"/>
    <property type="match status" value="1"/>
</dbReference>
<dbReference type="InterPro" id="IPR013815">
    <property type="entry name" value="ATP_grasp_subdomain_1"/>
</dbReference>
<evidence type="ECO:0000256" key="7">
    <source>
        <dbReference type="ARBA" id="ARBA00022755"/>
    </source>
</evidence>
<dbReference type="InterPro" id="IPR054350">
    <property type="entry name" value="PurT/PurK_preATP-grasp"/>
</dbReference>
<dbReference type="Gene3D" id="3.40.50.20">
    <property type="match status" value="1"/>
</dbReference>
<comment type="pathway">
    <text evidence="2 11">Purine metabolism; IMP biosynthesis via de novo pathway; 5-amino-1-(5-phospho-D-ribosyl)imidazole-4-carboxylate from 5-amino-1-(5-phospho-D-ribosyl)imidazole (carboxylase route): step 1/1.</text>
</comment>
<name>A0A0C4DTB5_MAGP6</name>
<dbReference type="HAMAP" id="MF_01929">
    <property type="entry name" value="PurE_classI"/>
    <property type="match status" value="1"/>
</dbReference>
<dbReference type="STRING" id="644358.A0A0C4DTB5"/>
<organism evidence="15 16">
    <name type="scientific">Magnaporthiopsis poae (strain ATCC 64411 / 73-15)</name>
    <name type="common">Kentucky bluegrass fungus</name>
    <name type="synonym">Magnaporthe poae</name>
    <dbReference type="NCBI Taxonomy" id="644358"/>
    <lineage>
        <taxon>Eukaryota</taxon>
        <taxon>Fungi</taxon>
        <taxon>Dikarya</taxon>
        <taxon>Ascomycota</taxon>
        <taxon>Pezizomycotina</taxon>
        <taxon>Sordariomycetes</taxon>
        <taxon>Sordariomycetidae</taxon>
        <taxon>Magnaporthales</taxon>
        <taxon>Magnaporthaceae</taxon>
        <taxon>Magnaporthiopsis</taxon>
    </lineage>
</organism>
<dbReference type="InterPro" id="IPR003135">
    <property type="entry name" value="ATP-grasp_carboxylate-amine"/>
</dbReference>
<evidence type="ECO:0000256" key="4">
    <source>
        <dbReference type="ARBA" id="ARBA00012329"/>
    </source>
</evidence>
<reference evidence="14" key="3">
    <citation type="submission" date="2011-03" db="EMBL/GenBank/DDBJ databases">
        <title>Annotation of Magnaporthe poae ATCC 64411.</title>
        <authorList>
            <person name="Ma L.-J."/>
            <person name="Dead R."/>
            <person name="Young S.K."/>
            <person name="Zeng Q."/>
            <person name="Gargeya S."/>
            <person name="Fitzgerald M."/>
            <person name="Haas B."/>
            <person name="Abouelleil A."/>
            <person name="Alvarado L."/>
            <person name="Arachchi H.M."/>
            <person name="Berlin A."/>
            <person name="Brown A."/>
            <person name="Chapman S.B."/>
            <person name="Chen Z."/>
            <person name="Dunbar C."/>
            <person name="Freedman E."/>
            <person name="Gearin G."/>
            <person name="Gellesch M."/>
            <person name="Goldberg J."/>
            <person name="Griggs A."/>
            <person name="Gujja S."/>
            <person name="Heiman D."/>
            <person name="Howarth C."/>
            <person name="Larson L."/>
            <person name="Lui A."/>
            <person name="MacDonald P.J.P."/>
            <person name="Mehta T."/>
            <person name="Montmayeur A."/>
            <person name="Murphy C."/>
            <person name="Neiman D."/>
            <person name="Pearson M."/>
            <person name="Priest M."/>
            <person name="Roberts A."/>
            <person name="Saif S."/>
            <person name="Shea T."/>
            <person name="Shenoy N."/>
            <person name="Sisk P."/>
            <person name="Stolte C."/>
            <person name="Sykes S."/>
            <person name="Yandava C."/>
            <person name="Wortman J."/>
            <person name="Nusbaum C."/>
            <person name="Birren B."/>
        </authorList>
    </citation>
    <scope>NUCLEOTIDE SEQUENCE</scope>
    <source>
        <strain evidence="14">ATCC 64411</strain>
    </source>
</reference>
<dbReference type="InterPro" id="IPR011054">
    <property type="entry name" value="Rudment_hybrid_motif"/>
</dbReference>
<dbReference type="InterPro" id="IPR016185">
    <property type="entry name" value="PreATP-grasp_dom_sf"/>
</dbReference>
<dbReference type="GO" id="GO:0005524">
    <property type="term" value="F:ATP binding"/>
    <property type="evidence" value="ECO:0007669"/>
    <property type="project" value="UniProtKB-UniRule"/>
</dbReference>
<evidence type="ECO:0000313" key="14">
    <source>
        <dbReference type="EMBL" id="KLU84132.1"/>
    </source>
</evidence>
<feature type="compositionally biased region" description="Low complexity" evidence="12">
    <location>
        <begin position="418"/>
        <end position="437"/>
    </location>
</feature>
<dbReference type="InterPro" id="IPR040686">
    <property type="entry name" value="PurK_C"/>
</dbReference>
<evidence type="ECO:0000256" key="3">
    <source>
        <dbReference type="ARBA" id="ARBA00006114"/>
    </source>
</evidence>
<keyword evidence="7 11" id="KW-0658">Purine biosynthesis</keyword>
<dbReference type="GO" id="GO:0004638">
    <property type="term" value="F:phosphoribosylaminoimidazole carboxylase activity"/>
    <property type="evidence" value="ECO:0007669"/>
    <property type="project" value="UniProtKB-UniRule"/>
</dbReference>
<dbReference type="SUPFAM" id="SSF56059">
    <property type="entry name" value="Glutathione synthetase ATP-binding domain-like"/>
    <property type="match status" value="1"/>
</dbReference>
<dbReference type="InterPro" id="IPR000031">
    <property type="entry name" value="PurE_dom"/>
</dbReference>
<reference evidence="16" key="2">
    <citation type="submission" date="2010-05" db="EMBL/GenBank/DDBJ databases">
        <title>The genome sequence of Magnaporthe poae strain ATCC 64411.</title>
        <authorList>
            <person name="Ma L.-J."/>
            <person name="Dead R."/>
            <person name="Young S."/>
            <person name="Zeng Q."/>
            <person name="Koehrsen M."/>
            <person name="Alvarado L."/>
            <person name="Berlin A."/>
            <person name="Chapman S.B."/>
            <person name="Chen Z."/>
            <person name="Freedman E."/>
            <person name="Gellesch M."/>
            <person name="Goldberg J."/>
            <person name="Griggs A."/>
            <person name="Gujja S."/>
            <person name="Heilman E.R."/>
            <person name="Heiman D."/>
            <person name="Hepburn T."/>
            <person name="Howarth C."/>
            <person name="Jen D."/>
            <person name="Larson L."/>
            <person name="Mehta T."/>
            <person name="Neiman D."/>
            <person name="Pearson M."/>
            <person name="Roberts A."/>
            <person name="Saif S."/>
            <person name="Shea T."/>
            <person name="Shenoy N."/>
            <person name="Sisk P."/>
            <person name="Stolte C."/>
            <person name="Sykes S."/>
            <person name="Walk T."/>
            <person name="White J."/>
            <person name="Yandava C."/>
            <person name="Haas B."/>
            <person name="Nusbaum C."/>
            <person name="Birren B."/>
        </authorList>
    </citation>
    <scope>NUCLEOTIDE SEQUENCE [LARGE SCALE GENOMIC DNA]</scope>
    <source>
        <strain evidence="16">ATCC 64411 / 73-15</strain>
    </source>
</reference>
<keyword evidence="9 11" id="KW-0067">ATP-binding</keyword>
<dbReference type="InterPro" id="IPR011761">
    <property type="entry name" value="ATP-grasp"/>
</dbReference>
<dbReference type="VEuPathDB" id="FungiDB:MAPG_03177"/>
<evidence type="ECO:0000256" key="9">
    <source>
        <dbReference type="ARBA" id="ARBA00022840"/>
    </source>
</evidence>
<dbReference type="PROSITE" id="PS50975">
    <property type="entry name" value="ATP_GRASP"/>
    <property type="match status" value="1"/>
</dbReference>
<evidence type="ECO:0000313" key="16">
    <source>
        <dbReference type="Proteomes" id="UP000011715"/>
    </source>
</evidence>
<dbReference type="InterPro" id="IPR005875">
    <property type="entry name" value="PurK"/>
</dbReference>
<dbReference type="EMBL" id="ADBL01000770">
    <property type="status" value="NOT_ANNOTATED_CDS"/>
    <property type="molecule type" value="Genomic_DNA"/>
</dbReference>
<dbReference type="Pfam" id="PF22660">
    <property type="entry name" value="RS_preATP-grasp-like"/>
    <property type="match status" value="1"/>
</dbReference>
<protein>
    <recommendedName>
        <fullName evidence="5 11">Phosphoribosylaminoimidazole carboxylase</fullName>
        <ecNumber evidence="4 11">4.1.1.21</ecNumber>
    </recommendedName>
</protein>
<dbReference type="GO" id="GO:0006189">
    <property type="term" value="P:'de novo' IMP biosynthetic process"/>
    <property type="evidence" value="ECO:0007669"/>
    <property type="project" value="UniProtKB-UniRule"/>
</dbReference>
<dbReference type="Proteomes" id="UP000011715">
    <property type="component" value="Unassembled WGS sequence"/>
</dbReference>
<dbReference type="SUPFAM" id="SSF52440">
    <property type="entry name" value="PreATP-grasp domain"/>
    <property type="match status" value="1"/>
</dbReference>